<dbReference type="EMBL" id="CAJNOE010000179">
    <property type="protein sequence ID" value="CAF1017856.1"/>
    <property type="molecule type" value="Genomic_DNA"/>
</dbReference>
<feature type="region of interest" description="Disordered" evidence="1">
    <location>
        <begin position="1"/>
        <end position="64"/>
    </location>
</feature>
<protein>
    <submittedName>
        <fullName evidence="3">Uncharacterized protein</fullName>
    </submittedName>
</protein>
<dbReference type="EMBL" id="CAJOBB010002949">
    <property type="protein sequence ID" value="CAF4010358.1"/>
    <property type="molecule type" value="Genomic_DNA"/>
</dbReference>
<dbReference type="Proteomes" id="UP000663868">
    <property type="component" value="Unassembled WGS sequence"/>
</dbReference>
<dbReference type="AlphaFoldDB" id="A0A819PBZ2"/>
<evidence type="ECO:0000313" key="2">
    <source>
        <dbReference type="EMBL" id="CAF1017856.1"/>
    </source>
</evidence>
<sequence length="106" mass="12549">MFELTLQCNQQQSVPLQDSQQRPVPHEAQRQQRPVPHQAQRQQRPVPRHVQRQQRPVPRQAQRQHQQMECQRCTLLASCVRYLLLAFSCFFSECSANIQNILLVHL</sequence>
<name>A0A819PBZ2_9BILA</name>
<evidence type="ECO:0000256" key="1">
    <source>
        <dbReference type="SAM" id="MobiDB-lite"/>
    </source>
</evidence>
<comment type="caution">
    <text evidence="3">The sequence shown here is derived from an EMBL/GenBank/DDBJ whole genome shotgun (WGS) entry which is preliminary data.</text>
</comment>
<reference evidence="3" key="1">
    <citation type="submission" date="2021-02" db="EMBL/GenBank/DDBJ databases">
        <authorList>
            <person name="Nowell W R."/>
        </authorList>
    </citation>
    <scope>NUCLEOTIDE SEQUENCE</scope>
</reference>
<evidence type="ECO:0000313" key="4">
    <source>
        <dbReference type="Proteomes" id="UP000663868"/>
    </source>
</evidence>
<dbReference type="Proteomes" id="UP000663860">
    <property type="component" value="Unassembled WGS sequence"/>
</dbReference>
<gene>
    <name evidence="2" type="ORF">IZO911_LOCUS18551</name>
    <name evidence="3" type="ORF">KXQ929_LOCUS29035</name>
</gene>
<organism evidence="3 4">
    <name type="scientific">Adineta steineri</name>
    <dbReference type="NCBI Taxonomy" id="433720"/>
    <lineage>
        <taxon>Eukaryota</taxon>
        <taxon>Metazoa</taxon>
        <taxon>Spiralia</taxon>
        <taxon>Gnathifera</taxon>
        <taxon>Rotifera</taxon>
        <taxon>Eurotatoria</taxon>
        <taxon>Bdelloidea</taxon>
        <taxon>Adinetida</taxon>
        <taxon>Adinetidae</taxon>
        <taxon>Adineta</taxon>
    </lineage>
</organism>
<evidence type="ECO:0000313" key="3">
    <source>
        <dbReference type="EMBL" id="CAF4010358.1"/>
    </source>
</evidence>
<feature type="compositionally biased region" description="Low complexity" evidence="1">
    <location>
        <begin position="10"/>
        <end position="21"/>
    </location>
</feature>
<proteinExistence type="predicted"/>
<accession>A0A819PBZ2</accession>
<feature type="compositionally biased region" description="Low complexity" evidence="1">
    <location>
        <begin position="53"/>
        <end position="64"/>
    </location>
</feature>
<feature type="compositionally biased region" description="Low complexity" evidence="1">
    <location>
        <begin position="31"/>
        <end position="45"/>
    </location>
</feature>